<proteinExistence type="predicted"/>
<evidence type="ECO:0000256" key="3">
    <source>
        <dbReference type="ARBA" id="ARBA00022490"/>
    </source>
</evidence>
<protein>
    <submittedName>
        <fullName evidence="10">ARHGEF4 isoform 7</fullName>
    </submittedName>
</protein>
<sequence length="630" mass="71840">MPWEEPAGEKPSCSHSQKAFHMEPAQKPCFTTEMVTWALLCVSAETVCGEAPSQPRGIPHRSPISVDDLWLEKTQRKKLQKQAHVERRLHIGAVHKDGVKCWRKTIIASPESLNLPRRSHPLSQSAPTGLNHMGWPEHTPGTAMPDGALDTAVRADEVGSEEDLYDDLHSSSHHYSHPGGGGEQLAINELISDGSVVCAEALWDHVTMDDQELGFKAGDVIEVMDATNREWWWGRVADGEGWFPASFVRLRVNQDEPADDEAPRAGDSGAEDGGAEAQSSKDQMRTNVINEILSTERDYIKHLRDICEQADFQIYSEYCNNHPNACVELSRLTKLSKYVYFFEACRLLQKMIDISLDGFLLTPVQKICKYPLQLAELLKYTHPQHRDFKDVEAALHAMKNVAQLINERKRRLENIDKIAQWQSSIEDWEGEDLLVRSSELIYSGELTRVTQPQAKSQQRMFFLFDHQLIYCKKDLLRRDVLYYKGRLDMDGLEVVDLEDGKDRDLHVSIKNAFRLHCGTTGDSHLLCTRKPEQKQRWLKAFAREREQVQLDQETGFSITQLQRKQAMLNASKQQVTGKPKAVGRPCYLTRQKHPALPSSRPQQQVLVLAEPRRKPSTFWHSISRLAPFRK</sequence>
<dbReference type="InterPro" id="IPR001331">
    <property type="entry name" value="GDS_CDC24_CS"/>
</dbReference>
<dbReference type="SMART" id="SM00326">
    <property type="entry name" value="SH3"/>
    <property type="match status" value="1"/>
</dbReference>
<dbReference type="InterPro" id="IPR011993">
    <property type="entry name" value="PH-like_dom_sf"/>
</dbReference>
<feature type="domain" description="DH" evidence="9">
    <location>
        <begin position="312"/>
        <end position="408"/>
    </location>
</feature>
<dbReference type="InterPro" id="IPR036028">
    <property type="entry name" value="SH3-like_dom_sf"/>
</dbReference>
<feature type="region of interest" description="Disordered" evidence="6">
    <location>
        <begin position="114"/>
        <end position="142"/>
    </location>
</feature>
<evidence type="ECO:0000256" key="1">
    <source>
        <dbReference type="ARBA" id="ARBA00004496"/>
    </source>
</evidence>
<dbReference type="GO" id="GO:0005829">
    <property type="term" value="C:cytosol"/>
    <property type="evidence" value="ECO:0007669"/>
    <property type="project" value="UniProtKB-ARBA"/>
</dbReference>
<organism evidence="10">
    <name type="scientific">Pongo abelii</name>
    <name type="common">Sumatran orangutan</name>
    <name type="synonym">Pongo pygmaeus abelii</name>
    <dbReference type="NCBI Taxonomy" id="9601"/>
    <lineage>
        <taxon>Eukaryota</taxon>
        <taxon>Metazoa</taxon>
        <taxon>Chordata</taxon>
        <taxon>Craniata</taxon>
        <taxon>Vertebrata</taxon>
        <taxon>Euteleostomi</taxon>
        <taxon>Mammalia</taxon>
        <taxon>Eutheria</taxon>
        <taxon>Euarchontoglires</taxon>
        <taxon>Primates</taxon>
        <taxon>Haplorrhini</taxon>
        <taxon>Catarrhini</taxon>
        <taxon>Hominidae</taxon>
        <taxon>Pongo</taxon>
    </lineage>
</organism>
<evidence type="ECO:0000256" key="6">
    <source>
        <dbReference type="SAM" id="MobiDB-lite"/>
    </source>
</evidence>
<dbReference type="InterPro" id="IPR035899">
    <property type="entry name" value="DBL_dom_sf"/>
</dbReference>
<dbReference type="AlphaFoldDB" id="A0A2J8XSV3"/>
<dbReference type="Gene3D" id="1.20.900.10">
    <property type="entry name" value="Dbl homology (DH) domain"/>
    <property type="match status" value="2"/>
</dbReference>
<keyword evidence="2 5" id="KW-0728">SH3 domain</keyword>
<dbReference type="SUPFAM" id="SSF50729">
    <property type="entry name" value="PH domain-like"/>
    <property type="match status" value="1"/>
</dbReference>
<reference evidence="10" key="1">
    <citation type="submission" date="2017-12" db="EMBL/GenBank/DDBJ databases">
        <title>High-resolution comparative analysis of great ape genomes.</title>
        <authorList>
            <person name="Pollen A."/>
            <person name="Hastie A."/>
            <person name="Hormozdiari F."/>
            <person name="Dougherty M."/>
            <person name="Liu R."/>
            <person name="Chaisson M."/>
            <person name="Hoppe E."/>
            <person name="Hill C."/>
            <person name="Pang A."/>
            <person name="Hillier L."/>
            <person name="Baker C."/>
            <person name="Armstrong J."/>
            <person name="Shendure J."/>
            <person name="Paten B."/>
            <person name="Wilson R."/>
            <person name="Chao H."/>
            <person name="Schneider V."/>
            <person name="Ventura M."/>
            <person name="Kronenberg Z."/>
            <person name="Murali S."/>
            <person name="Gordon D."/>
            <person name="Cantsilieris S."/>
            <person name="Munson K."/>
            <person name="Nelson B."/>
            <person name="Raja A."/>
            <person name="Underwood J."/>
            <person name="Diekhans M."/>
            <person name="Fiddes I."/>
            <person name="Haussler D."/>
            <person name="Eichler E."/>
        </authorList>
    </citation>
    <scope>NUCLEOTIDE SEQUENCE [LARGE SCALE GENOMIC DNA]</scope>
    <source>
        <strain evidence="10">Susie</strain>
    </source>
</reference>
<feature type="domain" description="SH3" evidence="7">
    <location>
        <begin position="194"/>
        <end position="253"/>
    </location>
</feature>
<evidence type="ECO:0000256" key="5">
    <source>
        <dbReference type="PROSITE-ProRule" id="PRU00192"/>
    </source>
</evidence>
<evidence type="ECO:0000259" key="8">
    <source>
        <dbReference type="PROSITE" id="PS50003"/>
    </source>
</evidence>
<dbReference type="Gene3D" id="2.30.29.30">
    <property type="entry name" value="Pleckstrin-homology domain (PH domain)/Phosphotyrosine-binding domain (PTB)"/>
    <property type="match status" value="1"/>
</dbReference>
<dbReference type="FunFam" id="2.30.30.40:FF:000077">
    <property type="entry name" value="spermatogenesis-associated protein 13 isoform X2"/>
    <property type="match status" value="1"/>
</dbReference>
<dbReference type="GO" id="GO:0005085">
    <property type="term" value="F:guanyl-nucleotide exchange factor activity"/>
    <property type="evidence" value="ECO:0007669"/>
    <property type="project" value="UniProtKB-KW"/>
</dbReference>
<dbReference type="SUPFAM" id="SSF48065">
    <property type="entry name" value="DBL homology domain (DH-domain)"/>
    <property type="match status" value="1"/>
</dbReference>
<evidence type="ECO:0000256" key="2">
    <source>
        <dbReference type="ARBA" id="ARBA00022443"/>
    </source>
</evidence>
<dbReference type="InterPro" id="IPR000219">
    <property type="entry name" value="DH_dom"/>
</dbReference>
<dbReference type="Pfam" id="PF00018">
    <property type="entry name" value="SH3_1"/>
    <property type="match status" value="1"/>
</dbReference>
<evidence type="ECO:0000313" key="10">
    <source>
        <dbReference type="EMBL" id="PNJ85018.1"/>
    </source>
</evidence>
<dbReference type="Gene3D" id="2.30.30.40">
    <property type="entry name" value="SH3 Domains"/>
    <property type="match status" value="1"/>
</dbReference>
<gene>
    <name evidence="10" type="ORF">CR201_G0051772</name>
</gene>
<dbReference type="FunFam" id="2.30.29.30:FF:000015">
    <property type="entry name" value="Rho guanine nucleotide exchange factor 9"/>
    <property type="match status" value="1"/>
</dbReference>
<dbReference type="PANTHER" id="PTHR47544:SF2">
    <property type="entry name" value="RHO GUANINE NUCLEOTIDE EXCHANGE FACTOR 4"/>
    <property type="match status" value="1"/>
</dbReference>
<dbReference type="SMART" id="SM00325">
    <property type="entry name" value="RhoGEF"/>
    <property type="match status" value="1"/>
</dbReference>
<keyword evidence="4" id="KW-0344">Guanine-nucleotide releasing factor</keyword>
<comment type="subcellular location">
    <subcellularLocation>
        <location evidence="1">Cytoplasm</location>
    </subcellularLocation>
</comment>
<keyword evidence="3" id="KW-0963">Cytoplasm</keyword>
<dbReference type="Pfam" id="PF22697">
    <property type="entry name" value="SOS1_NGEF_PH"/>
    <property type="match status" value="1"/>
</dbReference>
<feature type="region of interest" description="Disordered" evidence="6">
    <location>
        <begin position="255"/>
        <end position="282"/>
    </location>
</feature>
<dbReference type="InterPro" id="IPR055251">
    <property type="entry name" value="SOS1_NGEF_PH"/>
</dbReference>
<evidence type="ECO:0000256" key="4">
    <source>
        <dbReference type="ARBA" id="ARBA00022658"/>
    </source>
</evidence>
<dbReference type="InterPro" id="IPR001849">
    <property type="entry name" value="PH_domain"/>
</dbReference>
<feature type="domain" description="PH" evidence="8">
    <location>
        <begin position="439"/>
        <end position="546"/>
    </location>
</feature>
<evidence type="ECO:0000259" key="9">
    <source>
        <dbReference type="PROSITE" id="PS50010"/>
    </source>
</evidence>
<accession>A0A2J8XSV3</accession>
<dbReference type="SUPFAM" id="SSF50044">
    <property type="entry name" value="SH3-domain"/>
    <property type="match status" value="1"/>
</dbReference>
<dbReference type="CDD" id="cd11973">
    <property type="entry name" value="SH3_ASEF"/>
    <property type="match status" value="1"/>
</dbReference>
<dbReference type="EMBL" id="NDHI03003328">
    <property type="protein sequence ID" value="PNJ85018.1"/>
    <property type="molecule type" value="Genomic_DNA"/>
</dbReference>
<evidence type="ECO:0000259" key="7">
    <source>
        <dbReference type="PROSITE" id="PS50002"/>
    </source>
</evidence>
<dbReference type="PROSITE" id="PS50010">
    <property type="entry name" value="DH_2"/>
    <property type="match status" value="1"/>
</dbReference>
<dbReference type="InterPro" id="IPR001452">
    <property type="entry name" value="SH3_domain"/>
</dbReference>
<dbReference type="GO" id="GO:0035556">
    <property type="term" value="P:intracellular signal transduction"/>
    <property type="evidence" value="ECO:0007669"/>
    <property type="project" value="InterPro"/>
</dbReference>
<dbReference type="PROSITE" id="PS00741">
    <property type="entry name" value="DH_1"/>
    <property type="match status" value="1"/>
</dbReference>
<dbReference type="CDD" id="cd01224">
    <property type="entry name" value="PH_Collybistin_ASEF"/>
    <property type="match status" value="1"/>
</dbReference>
<dbReference type="PROSITE" id="PS50003">
    <property type="entry name" value="PH_DOMAIN"/>
    <property type="match status" value="1"/>
</dbReference>
<name>A0A2J8XSV3_PONAB</name>
<dbReference type="Pfam" id="PF00621">
    <property type="entry name" value="RhoGEF"/>
    <property type="match status" value="1"/>
</dbReference>
<dbReference type="PROSITE" id="PS50002">
    <property type="entry name" value="SH3"/>
    <property type="match status" value="1"/>
</dbReference>
<dbReference type="CDD" id="cd00160">
    <property type="entry name" value="RhoGEF"/>
    <property type="match status" value="1"/>
</dbReference>
<comment type="caution">
    <text evidence="10">The sequence shown here is derived from an EMBL/GenBank/DDBJ whole genome shotgun (WGS) entry which is preliminary data.</text>
</comment>
<dbReference type="SMART" id="SM00233">
    <property type="entry name" value="PH"/>
    <property type="match status" value="1"/>
</dbReference>
<dbReference type="GO" id="GO:0051056">
    <property type="term" value="P:regulation of small GTPase mediated signal transduction"/>
    <property type="evidence" value="ECO:0007669"/>
    <property type="project" value="UniProtKB-ARBA"/>
</dbReference>
<dbReference type="PANTHER" id="PTHR47544">
    <property type="entry name" value="RHO GUANINE NUCLEOTIDE EXCHANGE FACTOR 4"/>
    <property type="match status" value="1"/>
</dbReference>